<accession>A0ABU3KCA8</accession>
<dbReference type="RefSeq" id="WP_313834648.1">
    <property type="nucleotide sequence ID" value="NZ_JAQOUE010000002.1"/>
</dbReference>
<organism evidence="1 2">
    <name type="scientific">Candidatus Nitronereus thalassa</name>
    <dbReference type="NCBI Taxonomy" id="3020898"/>
    <lineage>
        <taxon>Bacteria</taxon>
        <taxon>Pseudomonadati</taxon>
        <taxon>Nitrospirota</taxon>
        <taxon>Nitrospiria</taxon>
        <taxon>Nitrospirales</taxon>
        <taxon>Nitrospiraceae</taxon>
        <taxon>Candidatus Nitronereus</taxon>
    </lineage>
</organism>
<reference evidence="1 2" key="1">
    <citation type="journal article" date="2023" name="ISME J.">
        <title>Cultivation and genomic characterization of novel and ubiquitous marine nitrite-oxidizing bacteria from the Nitrospirales.</title>
        <authorList>
            <person name="Mueller A.J."/>
            <person name="Daebeler A."/>
            <person name="Herbold C.W."/>
            <person name="Kirkegaard R.H."/>
            <person name="Daims H."/>
        </authorList>
    </citation>
    <scope>NUCLEOTIDE SEQUENCE [LARGE SCALE GENOMIC DNA]</scope>
    <source>
        <strain evidence="1 2">EB</strain>
    </source>
</reference>
<evidence type="ECO:0000313" key="1">
    <source>
        <dbReference type="EMBL" id="MDT7044062.1"/>
    </source>
</evidence>
<dbReference type="Proteomes" id="UP001250932">
    <property type="component" value="Unassembled WGS sequence"/>
</dbReference>
<sequence>MKQEFTIDISEGAKSALEALQILTDLDPNEGFHASNDLRPPLGIYNTSISRICDKLTKCCIKLEAYFKSSIKVDDLRRKDELREEVIDYLELALYAAAEHVDDVALIAKGFFPDKKKYKSSKPARQLENTVKKHKGLISASINAIKHHQARLRLYSLEILHGDTPHCLHGYFIEGVHDGVVGPNKIFHDNQRQVFSITSLMWEILCFVLNASRQLKTFLEVVTTSKPNESLKCNGVFTKAVIAAARLPLYSFDEIHPFSETRVIVMCSDGKNSLLDSRIYGSITNKWTSSDKMAFFQNSCGYAGDGVTKSFRMVKPIAVRLQHWT</sequence>
<comment type="caution">
    <text evidence="1">The sequence shown here is derived from an EMBL/GenBank/DDBJ whole genome shotgun (WGS) entry which is preliminary data.</text>
</comment>
<name>A0ABU3KCA8_9BACT</name>
<protein>
    <submittedName>
        <fullName evidence="1">Uncharacterized protein</fullName>
    </submittedName>
</protein>
<proteinExistence type="predicted"/>
<gene>
    <name evidence="1" type="ORF">PPG34_17055</name>
</gene>
<evidence type="ECO:0000313" key="2">
    <source>
        <dbReference type="Proteomes" id="UP001250932"/>
    </source>
</evidence>
<keyword evidence="2" id="KW-1185">Reference proteome</keyword>
<dbReference type="EMBL" id="JAQOUE010000002">
    <property type="protein sequence ID" value="MDT7044062.1"/>
    <property type="molecule type" value="Genomic_DNA"/>
</dbReference>